<dbReference type="InterPro" id="IPR036680">
    <property type="entry name" value="SPOR-like_sf"/>
</dbReference>
<name>A0ABW6JY99_9BACI</name>
<dbReference type="Proteomes" id="UP001601058">
    <property type="component" value="Unassembled WGS sequence"/>
</dbReference>
<feature type="transmembrane region" description="Helical" evidence="2">
    <location>
        <begin position="120"/>
        <end position="143"/>
    </location>
</feature>
<evidence type="ECO:0000313" key="4">
    <source>
        <dbReference type="Proteomes" id="UP001601058"/>
    </source>
</evidence>
<feature type="compositionally biased region" description="Basic and acidic residues" evidence="1">
    <location>
        <begin position="23"/>
        <end position="33"/>
    </location>
</feature>
<evidence type="ECO:0000256" key="2">
    <source>
        <dbReference type="SAM" id="Phobius"/>
    </source>
</evidence>
<evidence type="ECO:0000256" key="1">
    <source>
        <dbReference type="SAM" id="MobiDB-lite"/>
    </source>
</evidence>
<reference evidence="3 4" key="1">
    <citation type="submission" date="2024-08" db="EMBL/GenBank/DDBJ databases">
        <title>Two novel Cytobacillus novel species.</title>
        <authorList>
            <person name="Liu G."/>
        </authorList>
    </citation>
    <scope>NUCLEOTIDE SEQUENCE [LARGE SCALE GENOMIC DNA]</scope>
    <source>
        <strain evidence="3 4">FJAT-53684</strain>
    </source>
</reference>
<protein>
    <submittedName>
        <fullName evidence="3">Stage II sporulation protein B</fullName>
    </submittedName>
</protein>
<gene>
    <name evidence="3" type="ORF">ACFYKT_11105</name>
</gene>
<evidence type="ECO:0000313" key="3">
    <source>
        <dbReference type="EMBL" id="MFE8696881.1"/>
    </source>
</evidence>
<dbReference type="EMBL" id="JBIACJ010000005">
    <property type="protein sequence ID" value="MFE8696881.1"/>
    <property type="molecule type" value="Genomic_DNA"/>
</dbReference>
<dbReference type="RefSeq" id="WP_389219434.1">
    <property type="nucleotide sequence ID" value="NZ_JBIACJ010000005.1"/>
</dbReference>
<keyword evidence="2" id="KW-0472">Membrane</keyword>
<comment type="caution">
    <text evidence="3">The sequence shown here is derived from an EMBL/GenBank/DDBJ whole genome shotgun (WGS) entry which is preliminary data.</text>
</comment>
<proteinExistence type="predicted"/>
<dbReference type="SUPFAM" id="SSF110997">
    <property type="entry name" value="Sporulation related repeat"/>
    <property type="match status" value="1"/>
</dbReference>
<sequence>MDGKENGKTVTIKINGKNHTFKETESIESDRLAAKGNSEQSSEHFPKEGAYFSSIEAAASKETAEDDQFDWILPDESSASDVEVKEYQIAKQPRKTNKKGMGNFSNSLKKNKKNGLLSRMFLTVFFAILLGTSFGLLLLKLVITENETATEQPVVAQPAPEETNNQPEGAETIALEPLSTFVVQGGVFSSKEAAEQIKETAIQMGAPAEVVEINGQATLYLSVADNIEHAKEIGTQLKNKGLEVFAKPISFDGKSLDNLQGEEKQILEAAQAIYQSFTIGASEAASSMSISAPTLENIEKQSEALNGIKGDSLKHEGVIALKGELDQALQQLDSYKQTPDQTTLTKLQQHLLSFLAVYHSL</sequence>
<accession>A0ABW6JY99</accession>
<keyword evidence="2" id="KW-1133">Transmembrane helix</keyword>
<feature type="region of interest" description="Disordered" evidence="1">
    <location>
        <begin position="23"/>
        <end position="45"/>
    </location>
</feature>
<organism evidence="3 4">
    <name type="scientific">Cytobacillus mangrovibacter</name>
    <dbReference type="NCBI Taxonomy" id="3299024"/>
    <lineage>
        <taxon>Bacteria</taxon>
        <taxon>Bacillati</taxon>
        <taxon>Bacillota</taxon>
        <taxon>Bacilli</taxon>
        <taxon>Bacillales</taxon>
        <taxon>Bacillaceae</taxon>
        <taxon>Cytobacillus</taxon>
    </lineage>
</organism>
<dbReference type="Gene3D" id="3.30.70.1070">
    <property type="entry name" value="Sporulation related repeat"/>
    <property type="match status" value="1"/>
</dbReference>
<keyword evidence="4" id="KW-1185">Reference proteome</keyword>
<keyword evidence="2" id="KW-0812">Transmembrane</keyword>